<dbReference type="InterPro" id="IPR036047">
    <property type="entry name" value="F-box-like_dom_sf"/>
</dbReference>
<accession>A0A3N4HQG0</accession>
<dbReference type="PROSITE" id="PS50181">
    <property type="entry name" value="FBOX"/>
    <property type="match status" value="1"/>
</dbReference>
<sequence length="190" mass="21823">MDTEGAKMDRSLATISLLALPNELLENIFIFIHTPKQFLDIALVNKRFRAIVATRSHYFAQQWMLMHQGPWTGVVLNVGKDTKLETLIWNVTIAFWNRDNITGSAIADDRHKALMEHMGCSSLRIKTERFVHCFARLLRVAPEGIASAKDKVRIEHAMFAWYMMVERDRLYSTSAELGKFLQALGKTPTW</sequence>
<organism evidence="2 3">
    <name type="scientific">Ascobolus immersus RN42</name>
    <dbReference type="NCBI Taxonomy" id="1160509"/>
    <lineage>
        <taxon>Eukaryota</taxon>
        <taxon>Fungi</taxon>
        <taxon>Dikarya</taxon>
        <taxon>Ascomycota</taxon>
        <taxon>Pezizomycotina</taxon>
        <taxon>Pezizomycetes</taxon>
        <taxon>Pezizales</taxon>
        <taxon>Ascobolaceae</taxon>
        <taxon>Ascobolus</taxon>
    </lineage>
</organism>
<dbReference type="SUPFAM" id="SSF81383">
    <property type="entry name" value="F-box domain"/>
    <property type="match status" value="1"/>
</dbReference>
<name>A0A3N4HQG0_ASCIM</name>
<evidence type="ECO:0000313" key="2">
    <source>
        <dbReference type="EMBL" id="RPA75949.1"/>
    </source>
</evidence>
<feature type="domain" description="F-box" evidence="1">
    <location>
        <begin position="14"/>
        <end position="62"/>
    </location>
</feature>
<protein>
    <recommendedName>
        <fullName evidence="1">F-box domain-containing protein</fullName>
    </recommendedName>
</protein>
<dbReference type="InterPro" id="IPR001810">
    <property type="entry name" value="F-box_dom"/>
</dbReference>
<dbReference type="Pfam" id="PF12937">
    <property type="entry name" value="F-box-like"/>
    <property type="match status" value="1"/>
</dbReference>
<gene>
    <name evidence="2" type="ORF">BJ508DRAFT_331651</name>
</gene>
<keyword evidence="3" id="KW-1185">Reference proteome</keyword>
<dbReference type="EMBL" id="ML119754">
    <property type="protein sequence ID" value="RPA75949.1"/>
    <property type="molecule type" value="Genomic_DNA"/>
</dbReference>
<reference evidence="2 3" key="1">
    <citation type="journal article" date="2018" name="Nat. Ecol. Evol.">
        <title>Pezizomycetes genomes reveal the molecular basis of ectomycorrhizal truffle lifestyle.</title>
        <authorList>
            <person name="Murat C."/>
            <person name="Payen T."/>
            <person name="Noel B."/>
            <person name="Kuo A."/>
            <person name="Morin E."/>
            <person name="Chen J."/>
            <person name="Kohler A."/>
            <person name="Krizsan K."/>
            <person name="Balestrini R."/>
            <person name="Da Silva C."/>
            <person name="Montanini B."/>
            <person name="Hainaut M."/>
            <person name="Levati E."/>
            <person name="Barry K.W."/>
            <person name="Belfiori B."/>
            <person name="Cichocki N."/>
            <person name="Clum A."/>
            <person name="Dockter R.B."/>
            <person name="Fauchery L."/>
            <person name="Guy J."/>
            <person name="Iotti M."/>
            <person name="Le Tacon F."/>
            <person name="Lindquist E.A."/>
            <person name="Lipzen A."/>
            <person name="Malagnac F."/>
            <person name="Mello A."/>
            <person name="Molinier V."/>
            <person name="Miyauchi S."/>
            <person name="Poulain J."/>
            <person name="Riccioni C."/>
            <person name="Rubini A."/>
            <person name="Sitrit Y."/>
            <person name="Splivallo R."/>
            <person name="Traeger S."/>
            <person name="Wang M."/>
            <person name="Zifcakova L."/>
            <person name="Wipf D."/>
            <person name="Zambonelli A."/>
            <person name="Paolocci F."/>
            <person name="Nowrousian M."/>
            <person name="Ottonello S."/>
            <person name="Baldrian P."/>
            <person name="Spatafora J.W."/>
            <person name="Henrissat B."/>
            <person name="Nagy L.G."/>
            <person name="Aury J.M."/>
            <person name="Wincker P."/>
            <person name="Grigoriev I.V."/>
            <person name="Bonfante P."/>
            <person name="Martin F.M."/>
        </authorList>
    </citation>
    <scope>NUCLEOTIDE SEQUENCE [LARGE SCALE GENOMIC DNA]</scope>
    <source>
        <strain evidence="2 3">RN42</strain>
    </source>
</reference>
<dbReference type="AlphaFoldDB" id="A0A3N4HQG0"/>
<evidence type="ECO:0000313" key="3">
    <source>
        <dbReference type="Proteomes" id="UP000275078"/>
    </source>
</evidence>
<dbReference type="Proteomes" id="UP000275078">
    <property type="component" value="Unassembled WGS sequence"/>
</dbReference>
<evidence type="ECO:0000259" key="1">
    <source>
        <dbReference type="PROSITE" id="PS50181"/>
    </source>
</evidence>
<proteinExistence type="predicted"/>